<accession>A0A7W1T7K6</accession>
<evidence type="ECO:0000313" key="1">
    <source>
        <dbReference type="EMBL" id="MBA3926879.1"/>
    </source>
</evidence>
<keyword evidence="2" id="KW-1185">Reference proteome</keyword>
<reference evidence="1 2" key="1">
    <citation type="submission" date="2020-05" db="EMBL/GenBank/DDBJ databases">
        <authorList>
            <person name="Carlin C.R."/>
        </authorList>
    </citation>
    <scope>NUCLEOTIDE SEQUENCE [LARGE SCALE GENOMIC DNA]</scope>
    <source>
        <strain evidence="1 2">FSL W9-0585</strain>
    </source>
</reference>
<organism evidence="1 2">
    <name type="scientific">Listeria rustica</name>
    <dbReference type="NCBI Taxonomy" id="2713503"/>
    <lineage>
        <taxon>Bacteria</taxon>
        <taxon>Bacillati</taxon>
        <taxon>Bacillota</taxon>
        <taxon>Bacilli</taxon>
        <taxon>Bacillales</taxon>
        <taxon>Listeriaceae</taxon>
        <taxon>Listeria</taxon>
    </lineage>
</organism>
<comment type="caution">
    <text evidence="1">The sequence shown here is derived from an EMBL/GenBank/DDBJ whole genome shotgun (WGS) entry which is preliminary data.</text>
</comment>
<name>A0A7W1T7K6_9LIST</name>
<protein>
    <submittedName>
        <fullName evidence="1">Uncharacterized protein</fullName>
    </submittedName>
</protein>
<dbReference type="AlphaFoldDB" id="A0A7W1T7K6"/>
<reference evidence="1 2" key="2">
    <citation type="submission" date="2020-08" db="EMBL/GenBank/DDBJ databases">
        <title>Listeria ohnekaius sp. nov. and Listeria portnoyii sp. nov. isolated from non-agricultural and natural environments.</title>
        <authorList>
            <person name="Weller D."/>
            <person name="Belias A.M."/>
            <person name="Liao J."/>
            <person name="Guo S."/>
            <person name="Orsi R.H."/>
            <person name="Wiedmann M."/>
        </authorList>
    </citation>
    <scope>NUCLEOTIDE SEQUENCE [LARGE SCALE GENOMIC DNA]</scope>
    <source>
        <strain evidence="1 2">FSL W9-0585</strain>
    </source>
</reference>
<dbReference type="Proteomes" id="UP000548787">
    <property type="component" value="Unassembled WGS sequence"/>
</dbReference>
<dbReference type="EMBL" id="JABJVM010000011">
    <property type="protein sequence ID" value="MBA3926879.1"/>
    <property type="molecule type" value="Genomic_DNA"/>
</dbReference>
<gene>
    <name evidence="1" type="ORF">HPK16_11045</name>
</gene>
<evidence type="ECO:0000313" key="2">
    <source>
        <dbReference type="Proteomes" id="UP000548787"/>
    </source>
</evidence>
<sequence length="91" mass="10192">MKKNSILKLSVVIMLSLSFFTGFGTTSEMLLNTQQVVHAAVVEQKMPDLDKTVTWSATAPSHDKVHESVDTPLHLKEAERLSGIETKRRKK</sequence>
<proteinExistence type="predicted"/>
<dbReference type="RefSeq" id="WP_181677012.1">
    <property type="nucleotide sequence ID" value="NZ_JABJVM010000011.1"/>
</dbReference>